<sequence length="174" mass="20331">MVQRFEEDLKTELTSERMQTAYFTSSRERKPFPEKTKCESRPFNGVTVDHSDFKAVFSKQRQVSLFHRMENAGRLTFRLRKNYRACVHAFQWAQNMFYGDKTQKSGISPKTIVLICSQRTVGLLRFLASGGYQAYLPEIDNYIPMINVFRPDFPPTEPRNISLKTKILDDGWCN</sequence>
<dbReference type="EMBL" id="JAOQAZ010000004">
    <property type="protein sequence ID" value="KAJ4267582.1"/>
    <property type="molecule type" value="Genomic_DNA"/>
</dbReference>
<keyword evidence="2" id="KW-1185">Reference proteome</keyword>
<name>A0A9W8S885_9HYPO</name>
<dbReference type="OrthoDB" id="5096448at2759"/>
<comment type="caution">
    <text evidence="1">The sequence shown here is derived from an EMBL/GenBank/DDBJ whole genome shotgun (WGS) entry which is preliminary data.</text>
</comment>
<accession>A0A9W8S885</accession>
<proteinExistence type="predicted"/>
<evidence type="ECO:0000313" key="1">
    <source>
        <dbReference type="EMBL" id="KAJ4267582.1"/>
    </source>
</evidence>
<evidence type="ECO:0000313" key="2">
    <source>
        <dbReference type="Proteomes" id="UP001152049"/>
    </source>
</evidence>
<organism evidence="1 2">
    <name type="scientific">Fusarium torreyae</name>
    <dbReference type="NCBI Taxonomy" id="1237075"/>
    <lineage>
        <taxon>Eukaryota</taxon>
        <taxon>Fungi</taxon>
        <taxon>Dikarya</taxon>
        <taxon>Ascomycota</taxon>
        <taxon>Pezizomycotina</taxon>
        <taxon>Sordariomycetes</taxon>
        <taxon>Hypocreomycetidae</taxon>
        <taxon>Hypocreales</taxon>
        <taxon>Nectriaceae</taxon>
        <taxon>Fusarium</taxon>
    </lineage>
</organism>
<protein>
    <submittedName>
        <fullName evidence="1">Uncharacterized protein</fullName>
    </submittedName>
</protein>
<dbReference type="AlphaFoldDB" id="A0A9W8S885"/>
<reference evidence="1" key="1">
    <citation type="submission" date="2022-09" db="EMBL/GenBank/DDBJ databases">
        <title>Fusarium specimens isolated from Avocado Roots.</title>
        <authorList>
            <person name="Stajich J."/>
            <person name="Roper C."/>
            <person name="Heimlech-Rivalta G."/>
        </authorList>
    </citation>
    <scope>NUCLEOTIDE SEQUENCE</scope>
    <source>
        <strain evidence="1">CF00136</strain>
    </source>
</reference>
<gene>
    <name evidence="1" type="ORF">NW762_003691</name>
</gene>
<dbReference type="Proteomes" id="UP001152049">
    <property type="component" value="Unassembled WGS sequence"/>
</dbReference>